<keyword evidence="1" id="KW-0732">Signal</keyword>
<organism evidence="2 3">
    <name type="scientific">Methyloceanibacter methanicus</name>
    <dbReference type="NCBI Taxonomy" id="1774968"/>
    <lineage>
        <taxon>Bacteria</taxon>
        <taxon>Pseudomonadati</taxon>
        <taxon>Pseudomonadota</taxon>
        <taxon>Alphaproteobacteria</taxon>
        <taxon>Hyphomicrobiales</taxon>
        <taxon>Hyphomicrobiaceae</taxon>
        <taxon>Methyloceanibacter</taxon>
    </lineage>
</organism>
<feature type="chain" id="PRO_5009138795" evidence="1">
    <location>
        <begin position="22"/>
        <end position="127"/>
    </location>
</feature>
<sequence>MGRYVGLIALCLGLGLHAAHAKGYRWTATSTTSMAITGNIVVSANRIQFGNGAAVGLNSTGVRGVFTLHPPGVNPVLLHGNRLCGDEPPTYLTIEQAGRSLALYVYNGSIMPGSPGADMCASYRYER</sequence>
<protein>
    <submittedName>
        <fullName evidence="2">Uncharacterized protein</fullName>
    </submittedName>
</protein>
<gene>
    <name evidence="2" type="ORF">AUC68_07485</name>
</gene>
<name>A0A1E3VZL5_9HYPH</name>
<evidence type="ECO:0000313" key="2">
    <source>
        <dbReference type="EMBL" id="ODR98988.1"/>
    </source>
</evidence>
<keyword evidence="3" id="KW-1185">Reference proteome</keyword>
<dbReference type="RefSeq" id="WP_069437706.1">
    <property type="nucleotide sequence ID" value="NZ_LPWG01000012.1"/>
</dbReference>
<evidence type="ECO:0000313" key="3">
    <source>
        <dbReference type="Proteomes" id="UP000094501"/>
    </source>
</evidence>
<dbReference type="OrthoDB" id="8087244at2"/>
<proteinExistence type="predicted"/>
<reference evidence="2 3" key="1">
    <citation type="journal article" date="2016" name="Environ. Microbiol.">
        <title>New Methyloceanibacter diversity from North Sea sediments includes methanotroph containing solely the soluble methane monooxygenase.</title>
        <authorList>
            <person name="Vekeman B."/>
            <person name="Kerckhof F.M."/>
            <person name="Cremers G."/>
            <person name="de Vos P."/>
            <person name="Vandamme P."/>
            <person name="Boon N."/>
            <person name="Op den Camp H.J."/>
            <person name="Heylen K."/>
        </authorList>
    </citation>
    <scope>NUCLEOTIDE SEQUENCE [LARGE SCALE GENOMIC DNA]</scope>
    <source>
        <strain evidence="2 3">R-67174</strain>
    </source>
</reference>
<feature type="signal peptide" evidence="1">
    <location>
        <begin position="1"/>
        <end position="21"/>
    </location>
</feature>
<comment type="caution">
    <text evidence="2">The sequence shown here is derived from an EMBL/GenBank/DDBJ whole genome shotgun (WGS) entry which is preliminary data.</text>
</comment>
<dbReference type="AlphaFoldDB" id="A0A1E3VZL5"/>
<dbReference type="EMBL" id="LPWG01000012">
    <property type="protein sequence ID" value="ODR98988.1"/>
    <property type="molecule type" value="Genomic_DNA"/>
</dbReference>
<dbReference type="Proteomes" id="UP000094501">
    <property type="component" value="Unassembled WGS sequence"/>
</dbReference>
<accession>A0A1E3VZL5</accession>
<evidence type="ECO:0000256" key="1">
    <source>
        <dbReference type="SAM" id="SignalP"/>
    </source>
</evidence>